<dbReference type="InterPro" id="IPR012910">
    <property type="entry name" value="Plug_dom"/>
</dbReference>
<dbReference type="GO" id="GO:0006826">
    <property type="term" value="P:iron ion transport"/>
    <property type="evidence" value="ECO:0007669"/>
    <property type="project" value="UniProtKB-KW"/>
</dbReference>
<dbReference type="InterPro" id="IPR037066">
    <property type="entry name" value="Plug_dom_sf"/>
</dbReference>
<keyword evidence="7" id="KW-0406">Ion transport</keyword>
<keyword evidence="8" id="KW-0798">TonB box</keyword>
<keyword evidence="4" id="KW-0410">Iron transport</keyword>
<dbReference type="NCBIfam" id="TIGR04056">
    <property type="entry name" value="OMP_RagA_SusC"/>
    <property type="match status" value="1"/>
</dbReference>
<evidence type="ECO:0000256" key="2">
    <source>
        <dbReference type="ARBA" id="ARBA00022448"/>
    </source>
</evidence>
<dbReference type="InterPro" id="IPR036942">
    <property type="entry name" value="Beta-barrel_TonB_sf"/>
</dbReference>
<dbReference type="RefSeq" id="WP_128824842.1">
    <property type="nucleotide sequence ID" value="NZ_CAKOCL010000019.1"/>
</dbReference>
<evidence type="ECO:0000256" key="5">
    <source>
        <dbReference type="ARBA" id="ARBA00022692"/>
    </source>
</evidence>
<dbReference type="AlphaFoldDB" id="A0A4S2FKM6"/>
<dbReference type="InterPro" id="IPR023997">
    <property type="entry name" value="TonB-dep_OMP_SusC/RagA_CS"/>
</dbReference>
<comment type="subcellular location">
    <subcellularLocation>
        <location evidence="1 11">Cell outer membrane</location>
        <topology evidence="1 11">Multi-pass membrane protein</topology>
    </subcellularLocation>
</comment>
<organism evidence="13 14">
    <name type="scientific">Phocaeicola sartorii</name>
    <dbReference type="NCBI Taxonomy" id="671267"/>
    <lineage>
        <taxon>Bacteria</taxon>
        <taxon>Pseudomonadati</taxon>
        <taxon>Bacteroidota</taxon>
        <taxon>Bacteroidia</taxon>
        <taxon>Bacteroidales</taxon>
        <taxon>Bacteroidaceae</taxon>
        <taxon>Phocaeicola</taxon>
    </lineage>
</organism>
<dbReference type="Pfam" id="PF07715">
    <property type="entry name" value="Plug"/>
    <property type="match status" value="1"/>
</dbReference>
<dbReference type="InterPro" id="IPR008969">
    <property type="entry name" value="CarboxyPept-like_regulatory"/>
</dbReference>
<dbReference type="EMBL" id="SRYJ01000027">
    <property type="protein sequence ID" value="TGY69516.1"/>
    <property type="molecule type" value="Genomic_DNA"/>
</dbReference>
<evidence type="ECO:0000256" key="8">
    <source>
        <dbReference type="ARBA" id="ARBA00023077"/>
    </source>
</evidence>
<keyword evidence="6" id="KW-0408">Iron</keyword>
<dbReference type="InterPro" id="IPR039426">
    <property type="entry name" value="TonB-dep_rcpt-like"/>
</dbReference>
<dbReference type="GO" id="GO:0009279">
    <property type="term" value="C:cell outer membrane"/>
    <property type="evidence" value="ECO:0007669"/>
    <property type="project" value="UniProtKB-SubCell"/>
</dbReference>
<evidence type="ECO:0000259" key="12">
    <source>
        <dbReference type="Pfam" id="PF07715"/>
    </source>
</evidence>
<comment type="caution">
    <text evidence="13">The sequence shown here is derived from an EMBL/GenBank/DDBJ whole genome shotgun (WGS) entry which is preliminary data.</text>
</comment>
<protein>
    <submittedName>
        <fullName evidence="13">SusC/RagA family TonB-linked outer membrane protein</fullName>
    </submittedName>
</protein>
<gene>
    <name evidence="13" type="ORF">E5339_12570</name>
</gene>
<dbReference type="PANTHER" id="PTHR32552">
    <property type="entry name" value="FERRICHROME IRON RECEPTOR-RELATED"/>
    <property type="match status" value="1"/>
</dbReference>
<dbReference type="InterPro" id="IPR023996">
    <property type="entry name" value="TonB-dep_OMP_SusC/RagA"/>
</dbReference>
<keyword evidence="10 11" id="KW-0998">Cell outer membrane</keyword>
<feature type="domain" description="TonB-dependent receptor plug" evidence="12">
    <location>
        <begin position="119"/>
        <end position="224"/>
    </location>
</feature>
<evidence type="ECO:0000256" key="9">
    <source>
        <dbReference type="ARBA" id="ARBA00023136"/>
    </source>
</evidence>
<dbReference type="PROSITE" id="PS52016">
    <property type="entry name" value="TONB_DEPENDENT_REC_3"/>
    <property type="match status" value="1"/>
</dbReference>
<evidence type="ECO:0000256" key="1">
    <source>
        <dbReference type="ARBA" id="ARBA00004571"/>
    </source>
</evidence>
<dbReference type="Gene3D" id="2.60.40.1120">
    <property type="entry name" value="Carboxypeptidase-like, regulatory domain"/>
    <property type="match status" value="1"/>
</dbReference>
<keyword evidence="9 11" id="KW-0472">Membrane</keyword>
<dbReference type="PANTHER" id="PTHR32552:SF81">
    <property type="entry name" value="TONB-DEPENDENT OUTER MEMBRANE RECEPTOR"/>
    <property type="match status" value="1"/>
</dbReference>
<evidence type="ECO:0000256" key="3">
    <source>
        <dbReference type="ARBA" id="ARBA00022452"/>
    </source>
</evidence>
<dbReference type="NCBIfam" id="TIGR04057">
    <property type="entry name" value="SusC_RagA_signa"/>
    <property type="match status" value="1"/>
</dbReference>
<evidence type="ECO:0000256" key="11">
    <source>
        <dbReference type="PROSITE-ProRule" id="PRU01360"/>
    </source>
</evidence>
<accession>A0A4S2FKM6</accession>
<keyword evidence="5 11" id="KW-0812">Transmembrane</keyword>
<evidence type="ECO:0000313" key="13">
    <source>
        <dbReference type="EMBL" id="TGY69516.1"/>
    </source>
</evidence>
<dbReference type="SUPFAM" id="SSF49464">
    <property type="entry name" value="Carboxypeptidase regulatory domain-like"/>
    <property type="match status" value="1"/>
</dbReference>
<sequence length="1043" mass="115079">MKKRLFTLITMLLIGVYAAFAQQTITVNGTVVSEDNGEPVIGASILVLGTTKGTITDIDGHFTLNEIAANAQLKVSYVGMLTQTVKAAHKLTIILKSDTQVIDEVVVTALGIQRQAKAIGYSTAKVDADQLTMAKGSDATAALSGKVSGLQINITSPRLDQETRITLRGARSFKGDNSALLVLDGVQTPINFLQSLNPNDIENISVLKGASAAALYGSEAANGVLIVTTKSGSKGKPNITYSLTATMDEAAYLPKFQTRFGGGEPDPLTGLPLMNGYIEDENQQYGPEFNGELVNVGSPMADGTEDGFYLQLPYSYVKDGRKNFYEKGYGIQNDISYASSDDRGSMYLSYQRLDQSGIIANDDKVRQTIRFNASRNYKNFKAGAKLAYTNTTYDLNNVTSSGIYNLINIPGNIDLADFKDWHRTGIGASPDEWINDYYTNPWWQTETYRRKIRQDRVAGSIDLNFQATKWLRFTARAGLNLSINNRNYTTNSYHYTDWAKEHIYYASSDLLSSYTTDSNLSSKFNLDFMAFAEHKFNDDFTLKGMIGYSLQDNYYEYKEVEADALALDDFFNVRNKVGELGGSNSWERYRRLGLFGSVDLNFRNWAFLQLTGRNDWTSLLDPEHWSFFYPSANLSVVLTDAIPSIKSDVVNHLKVRASAAKVGTVNVGIYNLDNIANTADYFPYGTLAAYSISPNLRTRDIEPEFTTEYEVGAEIGLFRNRITFEVAAYVQTTNNQTTNISIPTSTGFSSRYINAGTMRGKGLELDLHLTPLLQFGDFYWNVNANATFIDTRVIELAGDATELVLDSDYAGYAIVGERYPMIKATDWKRTPDGKVIVDPVTGLPSAGDIVPCGTSDATVRLGLTSTMKWKGFTLGATFDYRGGHYTRFGIEYDMLFTGASYISGITGRQRFVFPNSAIQVGSDAAGNPIYQDNTDVTVYDASKGFWNGVYKQGRANQVVSAASWRLRELSLGYDIPDKLIKKTGFLQRASVSIVGRNLFMWTPSTNIWGDPDYTAAGSGNISGMSGTRAAGTRSYGFNLLLSF</sequence>
<name>A0A4S2FKM6_9BACT</name>
<dbReference type="SUPFAM" id="SSF56935">
    <property type="entry name" value="Porins"/>
    <property type="match status" value="1"/>
</dbReference>
<evidence type="ECO:0000313" key="14">
    <source>
        <dbReference type="Proteomes" id="UP000310760"/>
    </source>
</evidence>
<evidence type="ECO:0000256" key="6">
    <source>
        <dbReference type="ARBA" id="ARBA00023004"/>
    </source>
</evidence>
<keyword evidence="2 11" id="KW-0813">Transport</keyword>
<dbReference type="Pfam" id="PF13715">
    <property type="entry name" value="CarbopepD_reg_2"/>
    <property type="match status" value="1"/>
</dbReference>
<keyword evidence="3 11" id="KW-1134">Transmembrane beta strand</keyword>
<dbReference type="Gene3D" id="2.40.170.20">
    <property type="entry name" value="TonB-dependent receptor, beta-barrel domain"/>
    <property type="match status" value="1"/>
</dbReference>
<evidence type="ECO:0000256" key="7">
    <source>
        <dbReference type="ARBA" id="ARBA00023065"/>
    </source>
</evidence>
<proteinExistence type="inferred from homology"/>
<dbReference type="Gene3D" id="2.170.130.10">
    <property type="entry name" value="TonB-dependent receptor, plug domain"/>
    <property type="match status" value="1"/>
</dbReference>
<dbReference type="Proteomes" id="UP000310760">
    <property type="component" value="Unassembled WGS sequence"/>
</dbReference>
<reference evidence="13 14" key="1">
    <citation type="submission" date="2019-04" db="EMBL/GenBank/DDBJ databases">
        <title>Microbes associate with the intestines of laboratory mice.</title>
        <authorList>
            <person name="Navarre W."/>
            <person name="Wong E."/>
            <person name="Huang K."/>
            <person name="Tropini C."/>
            <person name="Ng K."/>
            <person name="Yu B."/>
        </authorList>
    </citation>
    <scope>NUCLEOTIDE SEQUENCE [LARGE SCALE GENOMIC DNA]</scope>
    <source>
        <strain evidence="13 14">NM22_B1</strain>
    </source>
</reference>
<evidence type="ECO:0000256" key="4">
    <source>
        <dbReference type="ARBA" id="ARBA00022496"/>
    </source>
</evidence>
<comment type="similarity">
    <text evidence="11">Belongs to the TonB-dependent receptor family.</text>
</comment>
<evidence type="ECO:0000256" key="10">
    <source>
        <dbReference type="ARBA" id="ARBA00023237"/>
    </source>
</evidence>